<protein>
    <submittedName>
        <fullName evidence="1">Cbb3-type cytochrome oxidase assembly protein CcoS</fullName>
    </submittedName>
</protein>
<dbReference type="Pfam" id="PF03597">
    <property type="entry name" value="FixS"/>
    <property type="match status" value="1"/>
</dbReference>
<proteinExistence type="predicted"/>
<comment type="caution">
    <text evidence="1">The sequence shown here is derived from an EMBL/GenBank/DDBJ whole genome shotgun (WGS) entry which is preliminary data.</text>
</comment>
<name>A0ABT7Y9F8_9BACT</name>
<dbReference type="PANTHER" id="PTHR41532:SF1">
    <property type="entry name" value="FIXS PROTEIN"/>
    <property type="match status" value="1"/>
</dbReference>
<evidence type="ECO:0000313" key="2">
    <source>
        <dbReference type="Proteomes" id="UP001171916"/>
    </source>
</evidence>
<reference evidence="1" key="1">
    <citation type="submission" date="2023-06" db="EMBL/GenBank/DDBJ databases">
        <title>Robiginitalea aurantiacus sp. nov. and Algoriphagus sediminis sp. nov., isolated from coastal sediment.</title>
        <authorList>
            <person name="Zhou Z.Y."/>
            <person name="An J."/>
            <person name="Jia Y.W."/>
            <person name="Du Z.J."/>
        </authorList>
    </citation>
    <scope>NUCLEOTIDE SEQUENCE</scope>
    <source>
        <strain evidence="1">C2-7</strain>
    </source>
</reference>
<dbReference type="EMBL" id="JAUEPH010000002">
    <property type="protein sequence ID" value="MDN3203147.1"/>
    <property type="molecule type" value="Genomic_DNA"/>
</dbReference>
<gene>
    <name evidence="1" type="primary">ccoS</name>
    <name evidence="1" type="ORF">QVH07_03265</name>
</gene>
<dbReference type="InterPro" id="IPR004714">
    <property type="entry name" value="Cyt_oxidase_maturation_cbb3"/>
</dbReference>
<accession>A0ABT7Y9F8</accession>
<organism evidence="1 2">
    <name type="scientific">Algoriphagus sediminis</name>
    <dbReference type="NCBI Taxonomy" id="3057113"/>
    <lineage>
        <taxon>Bacteria</taxon>
        <taxon>Pseudomonadati</taxon>
        <taxon>Bacteroidota</taxon>
        <taxon>Cytophagia</taxon>
        <taxon>Cytophagales</taxon>
        <taxon>Cyclobacteriaceae</taxon>
        <taxon>Algoriphagus</taxon>
    </lineage>
</organism>
<evidence type="ECO:0000313" key="1">
    <source>
        <dbReference type="EMBL" id="MDN3203147.1"/>
    </source>
</evidence>
<keyword evidence="2" id="KW-1185">Reference proteome</keyword>
<dbReference type="RefSeq" id="WP_289998711.1">
    <property type="nucleotide sequence ID" value="NZ_JAUEPH010000002.1"/>
</dbReference>
<sequence>MEVIFLLIAISLVLAVSFLLLFFRANKGGQFDDNHTPAIRILFDNEHKQKVKKDQPKKT</sequence>
<dbReference type="Proteomes" id="UP001171916">
    <property type="component" value="Unassembled WGS sequence"/>
</dbReference>
<dbReference type="NCBIfam" id="TIGR00847">
    <property type="entry name" value="ccoS"/>
    <property type="match status" value="1"/>
</dbReference>
<dbReference type="PANTHER" id="PTHR41532">
    <property type="entry name" value="FIXS PROTEIN"/>
    <property type="match status" value="1"/>
</dbReference>